<feature type="region of interest" description="Disordered" evidence="1">
    <location>
        <begin position="136"/>
        <end position="256"/>
    </location>
</feature>
<proteinExistence type="predicted"/>
<dbReference type="EMBL" id="JAWHQM010000047">
    <property type="protein sequence ID" value="KAK5634997.1"/>
    <property type="molecule type" value="Genomic_DNA"/>
</dbReference>
<protein>
    <submittedName>
        <fullName evidence="2">Uncharacterized protein</fullName>
    </submittedName>
</protein>
<feature type="compositionally biased region" description="Pro residues" evidence="1">
    <location>
        <begin position="139"/>
        <end position="150"/>
    </location>
</feature>
<evidence type="ECO:0000256" key="1">
    <source>
        <dbReference type="SAM" id="MobiDB-lite"/>
    </source>
</evidence>
<gene>
    <name evidence="2" type="ORF">RRF57_010709</name>
</gene>
<dbReference type="Proteomes" id="UP001305414">
    <property type="component" value="Unassembled WGS sequence"/>
</dbReference>
<sequence length="317" mass="35038">MDIHQRCGQIAVPDPRTTGDTLRSIEIDIDSESPLSRLETPFLYGYGTELAPILEQRSIATLRTKGSLSTSDLSSLLHDAPGAESKGENMTHSLELHRQHSFKLEEWQQQETGSPQLRWLSYSRPTIHVVDIHAYPRKPIYPPPQRPSTPPSIRRVRRPQSEGDAYVASTSSEIAYAAPGFKPPRSGHGNLSNHPFVRQGQSQPRSTFSVRAQGTTTTGLRRGEYVPPPPPPSSSNTRRIARSSLRSSTASPGLDYLAPPEARGETCKRCHHPCGERWSLRSTLVGHGPGVRRGADWCSRCAVRKVVRAWCCGELGL</sequence>
<keyword evidence="3" id="KW-1185">Reference proteome</keyword>
<organism evidence="2 3">
    <name type="scientific">Xylaria bambusicola</name>
    <dbReference type="NCBI Taxonomy" id="326684"/>
    <lineage>
        <taxon>Eukaryota</taxon>
        <taxon>Fungi</taxon>
        <taxon>Dikarya</taxon>
        <taxon>Ascomycota</taxon>
        <taxon>Pezizomycotina</taxon>
        <taxon>Sordariomycetes</taxon>
        <taxon>Xylariomycetidae</taxon>
        <taxon>Xylariales</taxon>
        <taxon>Xylariaceae</taxon>
        <taxon>Xylaria</taxon>
    </lineage>
</organism>
<dbReference type="AlphaFoldDB" id="A0AAN7Z8V0"/>
<comment type="caution">
    <text evidence="2">The sequence shown here is derived from an EMBL/GenBank/DDBJ whole genome shotgun (WGS) entry which is preliminary data.</text>
</comment>
<accession>A0AAN7Z8V0</accession>
<feature type="compositionally biased region" description="Polar residues" evidence="1">
    <location>
        <begin position="189"/>
        <end position="219"/>
    </location>
</feature>
<reference evidence="2 3" key="1">
    <citation type="submission" date="2023-10" db="EMBL/GenBank/DDBJ databases">
        <title>Draft genome sequence of Xylaria bambusicola isolate GMP-LS, the root and basal stem rot pathogen of sugarcane in Indonesia.</title>
        <authorList>
            <person name="Selvaraj P."/>
            <person name="Muralishankar V."/>
            <person name="Muruganantham S."/>
            <person name="Sp S."/>
            <person name="Haryani S."/>
            <person name="Lau K.J.X."/>
            <person name="Naqvi N.I."/>
        </authorList>
    </citation>
    <scope>NUCLEOTIDE SEQUENCE [LARGE SCALE GENOMIC DNA]</scope>
    <source>
        <strain evidence="2">GMP-LS</strain>
    </source>
</reference>
<evidence type="ECO:0000313" key="3">
    <source>
        <dbReference type="Proteomes" id="UP001305414"/>
    </source>
</evidence>
<name>A0AAN7Z8V0_9PEZI</name>
<evidence type="ECO:0000313" key="2">
    <source>
        <dbReference type="EMBL" id="KAK5634997.1"/>
    </source>
</evidence>